<feature type="domain" description="Glycosyl transferase family 1" evidence="2">
    <location>
        <begin position="166"/>
        <end position="324"/>
    </location>
</feature>
<dbReference type="AlphaFoldDB" id="A0A3L9Y5C2"/>
<comment type="caution">
    <text evidence="3">The sequence shown here is derived from an EMBL/GenBank/DDBJ whole genome shotgun (WGS) entry which is preliminary data.</text>
</comment>
<dbReference type="GO" id="GO:0016757">
    <property type="term" value="F:glycosyltransferase activity"/>
    <property type="evidence" value="ECO:0007669"/>
    <property type="project" value="InterPro"/>
</dbReference>
<dbReference type="EMBL" id="RCNT01000004">
    <property type="protein sequence ID" value="RMA42257.1"/>
    <property type="molecule type" value="Genomic_DNA"/>
</dbReference>
<evidence type="ECO:0000313" key="4">
    <source>
        <dbReference type="Proteomes" id="UP000281343"/>
    </source>
</evidence>
<dbReference type="CDD" id="cd03801">
    <property type="entry name" value="GT4_PimA-like"/>
    <property type="match status" value="1"/>
</dbReference>
<keyword evidence="1 3" id="KW-0808">Transferase</keyword>
<protein>
    <submittedName>
        <fullName evidence="3">Glycosyltransferase family 1 protein</fullName>
    </submittedName>
</protein>
<dbReference type="PANTHER" id="PTHR46401">
    <property type="entry name" value="GLYCOSYLTRANSFERASE WBBK-RELATED"/>
    <property type="match status" value="1"/>
</dbReference>
<dbReference type="OrthoDB" id="529131at2"/>
<dbReference type="SUPFAM" id="SSF53756">
    <property type="entry name" value="UDP-Glycosyltransferase/glycogen phosphorylase"/>
    <property type="match status" value="1"/>
</dbReference>
<dbReference type="PANTHER" id="PTHR46401:SF2">
    <property type="entry name" value="GLYCOSYLTRANSFERASE WBBK-RELATED"/>
    <property type="match status" value="1"/>
</dbReference>
<reference evidence="3 4" key="1">
    <citation type="submission" date="2018-10" db="EMBL/GenBank/DDBJ databases">
        <authorList>
            <person name="Jung H.S."/>
            <person name="Jeon C.O."/>
        </authorList>
    </citation>
    <scope>NUCLEOTIDE SEQUENCE [LARGE SCALE GENOMIC DNA]</scope>
    <source>
        <strain evidence="3 4">MA-7-27</strain>
    </source>
</reference>
<dbReference type="Pfam" id="PF00534">
    <property type="entry name" value="Glycos_transf_1"/>
    <property type="match status" value="1"/>
</dbReference>
<dbReference type="Gene3D" id="3.40.50.2000">
    <property type="entry name" value="Glycogen Phosphorylase B"/>
    <property type="match status" value="2"/>
</dbReference>
<accession>A0A3L9Y5C2</accession>
<organism evidence="3 4">
    <name type="scientific">Rhodophyticola porphyridii</name>
    <dbReference type="NCBI Taxonomy" id="1852017"/>
    <lineage>
        <taxon>Bacteria</taxon>
        <taxon>Pseudomonadati</taxon>
        <taxon>Pseudomonadota</taxon>
        <taxon>Alphaproteobacteria</taxon>
        <taxon>Rhodobacterales</taxon>
        <taxon>Roseobacteraceae</taxon>
        <taxon>Rhodophyticola</taxon>
    </lineage>
</organism>
<evidence type="ECO:0000313" key="3">
    <source>
        <dbReference type="EMBL" id="RMA42257.1"/>
    </source>
</evidence>
<name>A0A3L9Y5C2_9RHOB</name>
<gene>
    <name evidence="3" type="ORF">D9R08_09060</name>
</gene>
<evidence type="ECO:0000259" key="2">
    <source>
        <dbReference type="Pfam" id="PF00534"/>
    </source>
</evidence>
<dbReference type="GO" id="GO:0009103">
    <property type="term" value="P:lipopolysaccharide biosynthetic process"/>
    <property type="evidence" value="ECO:0007669"/>
    <property type="project" value="TreeGrafter"/>
</dbReference>
<evidence type="ECO:0000256" key="1">
    <source>
        <dbReference type="ARBA" id="ARBA00022679"/>
    </source>
</evidence>
<dbReference type="RefSeq" id="WP_121897737.1">
    <property type="nucleotide sequence ID" value="NZ_RCNT01000004.1"/>
</dbReference>
<proteinExistence type="predicted"/>
<dbReference type="InterPro" id="IPR001296">
    <property type="entry name" value="Glyco_trans_1"/>
</dbReference>
<sequence>MTPRAAAFAIPGDIATVTGGYIYERRLLQELRALGHDVTHLQLGASFPEPTPADMDHAVTSLRSLDPERALILDGLVYGAVDTAGLAQVRAPIVAMIHHPLALETGLDPALRDHLFRTERANLALAEEVLVPSGHTAHILTTQYAVPAQRITIAQPGSERPTGIRVPADPPLILSVGIQHPRKGHDVLLRALAGLRDLRWRAVIVGSAHDAACAEDLARLLDQLALGDRVTFAGRIPQPDLDALFGQASLFALATRYEGYGMVFDEALAWGLPIVSCDTGAVPHTVPSGAGLLVPPDAPEDLADAIACILTDKTLREDMEACAKRAGTARPKWQDTARIAGQVLNALKPRR</sequence>
<keyword evidence="4" id="KW-1185">Reference proteome</keyword>
<dbReference type="Proteomes" id="UP000281343">
    <property type="component" value="Unassembled WGS sequence"/>
</dbReference>